<gene>
    <name evidence="1" type="ORF">g.34719</name>
</gene>
<protein>
    <submittedName>
        <fullName evidence="1">Uncharacterized protein</fullName>
    </submittedName>
</protein>
<name>A0A1B6GSE5_9HEMI</name>
<organism evidence="1">
    <name type="scientific">Cuerna arida</name>
    <dbReference type="NCBI Taxonomy" id="1464854"/>
    <lineage>
        <taxon>Eukaryota</taxon>
        <taxon>Metazoa</taxon>
        <taxon>Ecdysozoa</taxon>
        <taxon>Arthropoda</taxon>
        <taxon>Hexapoda</taxon>
        <taxon>Insecta</taxon>
        <taxon>Pterygota</taxon>
        <taxon>Neoptera</taxon>
        <taxon>Paraneoptera</taxon>
        <taxon>Hemiptera</taxon>
        <taxon>Auchenorrhyncha</taxon>
        <taxon>Membracoidea</taxon>
        <taxon>Cicadellidae</taxon>
        <taxon>Cicadellinae</taxon>
        <taxon>Proconiini</taxon>
        <taxon>Cuerna</taxon>
    </lineage>
</organism>
<dbReference type="SUPFAM" id="SSF56219">
    <property type="entry name" value="DNase I-like"/>
    <property type="match status" value="1"/>
</dbReference>
<dbReference type="AlphaFoldDB" id="A0A1B6GSE5"/>
<sequence length="116" mass="13043">PCYSWDKMDKKQKHKVTNTINGTRVAQVNVHHAKGASSVVSRMFAHDALGMVLIQEPWINRGAVLGLASKDGKVIWDTRVDKPRACILIRSNIKYVCISEYLTRDLVPVRVRVDTG</sequence>
<feature type="non-terminal residue" evidence="1">
    <location>
        <position position="116"/>
    </location>
</feature>
<dbReference type="EMBL" id="GECZ01004427">
    <property type="protein sequence ID" value="JAS65342.1"/>
    <property type="molecule type" value="Transcribed_RNA"/>
</dbReference>
<accession>A0A1B6GSE5</accession>
<feature type="non-terminal residue" evidence="1">
    <location>
        <position position="1"/>
    </location>
</feature>
<proteinExistence type="predicted"/>
<dbReference type="Gene3D" id="3.60.10.10">
    <property type="entry name" value="Endonuclease/exonuclease/phosphatase"/>
    <property type="match status" value="1"/>
</dbReference>
<reference evidence="1" key="1">
    <citation type="submission" date="2015-11" db="EMBL/GenBank/DDBJ databases">
        <title>De novo transcriptome assembly of four potential Pierce s Disease insect vectors from Arizona vineyards.</title>
        <authorList>
            <person name="Tassone E.E."/>
        </authorList>
    </citation>
    <scope>NUCLEOTIDE SEQUENCE</scope>
</reference>
<dbReference type="InterPro" id="IPR036691">
    <property type="entry name" value="Endo/exonu/phosph_ase_sf"/>
</dbReference>
<evidence type="ECO:0000313" key="1">
    <source>
        <dbReference type="EMBL" id="JAS65342.1"/>
    </source>
</evidence>